<name>A0ABT0CAI1_THEVL</name>
<dbReference type="PANTHER" id="PTHR43790:SF4">
    <property type="entry name" value="GUANOSINE IMPORT ATP-BINDING PROTEIN NUPO"/>
    <property type="match status" value="1"/>
</dbReference>
<keyword evidence="5" id="KW-1185">Reference proteome</keyword>
<evidence type="ECO:0000256" key="2">
    <source>
        <dbReference type="ARBA" id="ARBA00022840"/>
    </source>
</evidence>
<protein>
    <submittedName>
        <fullName evidence="4">ATP-binding cassette domain-containing protein</fullName>
    </submittedName>
</protein>
<dbReference type="SUPFAM" id="SSF52540">
    <property type="entry name" value="P-loop containing nucleoside triphosphate hydrolases"/>
    <property type="match status" value="2"/>
</dbReference>
<organism evidence="4 5">
    <name type="scientific">Thermostichus vulcanus str. 'Rupite'</name>
    <dbReference type="NCBI Taxonomy" id="2813851"/>
    <lineage>
        <taxon>Bacteria</taxon>
        <taxon>Bacillati</taxon>
        <taxon>Cyanobacteriota</taxon>
        <taxon>Cyanophyceae</taxon>
        <taxon>Thermostichales</taxon>
        <taxon>Thermostichaceae</taxon>
        <taxon>Thermostichus</taxon>
    </lineage>
</organism>
<dbReference type="InterPro" id="IPR003593">
    <property type="entry name" value="AAA+_ATPase"/>
</dbReference>
<sequence>MSTMKIELLNIHKRFGTVQANREVSLLVEAGTIHGLLGENGAGKSTLVKILSGFLRCDQGEIRVDGQPVQIGSPAAAIRLGIGMLHQDPLDFPSLTVLENFIAGQPGRFGLGRGESRKQLKKGCEEFGFDLSPEGVIGDLTVGERQQLEILRLLSLGINTLILDEPTTGISASQKDLLFAALRRLADQGKSVIFVSHKLEDVERLCDWVTVMRQGQVVGSLPVRGQNTPQGHSLSVEEASINDFRSTSLEQRLIDLMFGRELAAPGRPRLGVLQGDPLLELRSLLLRQDHLTLVLPDLRVQAGEVIGLAGLEGSGQRQLLLACAGLLPPLQGRIRLQGQEMAGRPYAEYLRRGVGFSPADRLREGLIPGLTLQEHFALQQRDPWVNWSLARQQAQAAIEHFSIRGHTHSRVEQLSGGNQQRSQLALLPTPLTLLLMEHPTRGLDIESTLWVWGQLLERTQTGTAILFTSADLDEIMQYSDRVMVFSGGQVSEPVPVAELTVSRLGQMIGGKIHGIPTEV</sequence>
<dbReference type="CDD" id="cd03216">
    <property type="entry name" value="ABC_Carb_Monos_I"/>
    <property type="match status" value="1"/>
</dbReference>
<reference evidence="4" key="1">
    <citation type="submission" date="2021-02" db="EMBL/GenBank/DDBJ databases">
        <title>The CRISPR/cas machinery reduction and long-range gene transfer in the hot spring cyanobacterium Synechococcus.</title>
        <authorList>
            <person name="Dvorak P."/>
            <person name="Jahodarova E."/>
            <person name="Hasler P."/>
            <person name="Poulickova A."/>
        </authorList>
    </citation>
    <scope>NUCLEOTIDE SEQUENCE</scope>
    <source>
        <strain evidence="4">Rupite</strain>
    </source>
</reference>
<dbReference type="SMART" id="SM00382">
    <property type="entry name" value="AAA"/>
    <property type="match status" value="2"/>
</dbReference>
<feature type="domain" description="ABC transporter" evidence="3">
    <location>
        <begin position="273"/>
        <end position="512"/>
    </location>
</feature>
<proteinExistence type="predicted"/>
<dbReference type="InterPro" id="IPR027417">
    <property type="entry name" value="P-loop_NTPase"/>
</dbReference>
<keyword evidence="1" id="KW-0547">Nucleotide-binding</keyword>
<dbReference type="Pfam" id="PF00005">
    <property type="entry name" value="ABC_tran"/>
    <property type="match status" value="2"/>
</dbReference>
<gene>
    <name evidence="4" type="ORF">JX360_05495</name>
</gene>
<dbReference type="InterPro" id="IPR003439">
    <property type="entry name" value="ABC_transporter-like_ATP-bd"/>
</dbReference>
<evidence type="ECO:0000259" key="3">
    <source>
        <dbReference type="PROSITE" id="PS50893"/>
    </source>
</evidence>
<evidence type="ECO:0000313" key="5">
    <source>
        <dbReference type="Proteomes" id="UP000830835"/>
    </source>
</evidence>
<accession>A0ABT0CAI1</accession>
<keyword evidence="2 4" id="KW-0067">ATP-binding</keyword>
<dbReference type="Gene3D" id="3.40.50.300">
    <property type="entry name" value="P-loop containing nucleotide triphosphate hydrolases"/>
    <property type="match status" value="2"/>
</dbReference>
<feature type="domain" description="ABC transporter" evidence="3">
    <location>
        <begin position="6"/>
        <end position="239"/>
    </location>
</feature>
<comment type="caution">
    <text evidence="4">The sequence shown here is derived from an EMBL/GenBank/DDBJ whole genome shotgun (WGS) entry which is preliminary data.</text>
</comment>
<dbReference type="PANTHER" id="PTHR43790">
    <property type="entry name" value="CARBOHYDRATE TRANSPORT ATP-BINDING PROTEIN MG119-RELATED"/>
    <property type="match status" value="1"/>
</dbReference>
<dbReference type="InterPro" id="IPR050107">
    <property type="entry name" value="ABC_carbohydrate_import_ATPase"/>
</dbReference>
<evidence type="ECO:0000256" key="1">
    <source>
        <dbReference type="ARBA" id="ARBA00022741"/>
    </source>
</evidence>
<dbReference type="EMBL" id="JAFIRA010000009">
    <property type="protein sequence ID" value="MCJ2542365.1"/>
    <property type="molecule type" value="Genomic_DNA"/>
</dbReference>
<dbReference type="Proteomes" id="UP000830835">
    <property type="component" value="Unassembled WGS sequence"/>
</dbReference>
<dbReference type="GO" id="GO:0005524">
    <property type="term" value="F:ATP binding"/>
    <property type="evidence" value="ECO:0007669"/>
    <property type="project" value="UniProtKB-KW"/>
</dbReference>
<dbReference type="PROSITE" id="PS50893">
    <property type="entry name" value="ABC_TRANSPORTER_2"/>
    <property type="match status" value="2"/>
</dbReference>
<evidence type="ECO:0000313" key="4">
    <source>
        <dbReference type="EMBL" id="MCJ2542365.1"/>
    </source>
</evidence>